<proteinExistence type="predicted"/>
<organism evidence="1 2">
    <name type="scientific">Leptospira kirschneri str. H1</name>
    <dbReference type="NCBI Taxonomy" id="1049966"/>
    <lineage>
        <taxon>Bacteria</taxon>
        <taxon>Pseudomonadati</taxon>
        <taxon>Spirochaetota</taxon>
        <taxon>Spirochaetia</taxon>
        <taxon>Leptospirales</taxon>
        <taxon>Leptospiraceae</taxon>
        <taxon>Leptospira</taxon>
    </lineage>
</organism>
<reference evidence="1 2" key="1">
    <citation type="submission" date="2012-10" db="EMBL/GenBank/DDBJ databases">
        <authorList>
            <person name="Harkins D.M."/>
            <person name="Durkin A.S."/>
            <person name="Brinkac L.M."/>
            <person name="Selengut J.D."/>
            <person name="Sanka R."/>
            <person name="DePew J."/>
            <person name="Purushe J."/>
            <person name="Peacock S.J."/>
            <person name="Thaipadungpanit J."/>
            <person name="Wuthiekanun V.W."/>
            <person name="Day N.P."/>
            <person name="Vinetz J.M."/>
            <person name="Sutton G.G."/>
            <person name="Nelson W.C."/>
            <person name="Fouts D.E."/>
        </authorList>
    </citation>
    <scope>NUCLEOTIDE SEQUENCE [LARGE SCALE GENOMIC DNA]</scope>
    <source>
        <strain evidence="1 2">H1</strain>
    </source>
</reference>
<evidence type="ECO:0000313" key="2">
    <source>
        <dbReference type="Proteomes" id="UP000006253"/>
    </source>
</evidence>
<comment type="caution">
    <text evidence="1">The sequence shown here is derived from an EMBL/GenBank/DDBJ whole genome shotgun (WGS) entry which is preliminary data.</text>
</comment>
<sequence length="57" mass="6913">MPQMRYASFDDFKHDFIVNVSDKSFLLLFQRTYIKMNFKFEATAKQQFDADFFSENL</sequence>
<dbReference type="Proteomes" id="UP000006253">
    <property type="component" value="Unassembled WGS sequence"/>
</dbReference>
<dbReference type="AlphaFoldDB" id="A0A0E2AXT1"/>
<dbReference type="EMBL" id="AHMY02000067">
    <property type="protein sequence ID" value="EKO13742.1"/>
    <property type="molecule type" value="Genomic_DNA"/>
</dbReference>
<evidence type="ECO:0000313" key="1">
    <source>
        <dbReference type="EMBL" id="EKO13742.1"/>
    </source>
</evidence>
<name>A0A0E2AXT1_9LEPT</name>
<protein>
    <submittedName>
        <fullName evidence="1">Uncharacterized protein</fullName>
    </submittedName>
</protein>
<gene>
    <name evidence="1" type="ORF">LEP1GSC081_2999</name>
</gene>
<accession>A0A0E2AXT1</accession>